<evidence type="ECO:0000256" key="2">
    <source>
        <dbReference type="SAM" id="SignalP"/>
    </source>
</evidence>
<dbReference type="InterPro" id="IPR036438">
    <property type="entry name" value="Insulin-like_sf"/>
</dbReference>
<dbReference type="AlphaFoldDB" id="A0A815AIM6"/>
<feature type="chain" id="PRO_5036226868" description="Insulin-like domain-containing protein" evidence="2">
    <location>
        <begin position="21"/>
        <end position="125"/>
    </location>
</feature>
<dbReference type="PROSITE" id="PS00262">
    <property type="entry name" value="INSULIN"/>
    <property type="match status" value="1"/>
</dbReference>
<proteinExistence type="inferred from homology"/>
<dbReference type="Proteomes" id="UP000663870">
    <property type="component" value="Unassembled WGS sequence"/>
</dbReference>
<organism evidence="3 5">
    <name type="scientific">Rotaria sordida</name>
    <dbReference type="NCBI Taxonomy" id="392033"/>
    <lineage>
        <taxon>Eukaryota</taxon>
        <taxon>Metazoa</taxon>
        <taxon>Spiralia</taxon>
        <taxon>Gnathifera</taxon>
        <taxon>Rotifera</taxon>
        <taxon>Eurotatoria</taxon>
        <taxon>Bdelloidea</taxon>
        <taxon>Philodinida</taxon>
        <taxon>Philodinidae</taxon>
        <taxon>Rotaria</taxon>
    </lineage>
</organism>
<evidence type="ECO:0008006" key="7">
    <source>
        <dbReference type="Google" id="ProtNLM"/>
    </source>
</evidence>
<name>A0A815AIM6_9BILA</name>
<evidence type="ECO:0000313" key="5">
    <source>
        <dbReference type="Proteomes" id="UP000663854"/>
    </source>
</evidence>
<evidence type="ECO:0000313" key="4">
    <source>
        <dbReference type="EMBL" id="CAF1536762.1"/>
    </source>
</evidence>
<dbReference type="EMBL" id="CAJNOH010001856">
    <property type="protein sequence ID" value="CAF1256326.1"/>
    <property type="molecule type" value="Genomic_DNA"/>
</dbReference>
<keyword evidence="6" id="KW-1185">Reference proteome</keyword>
<feature type="signal peptide" evidence="2">
    <location>
        <begin position="1"/>
        <end position="20"/>
    </location>
</feature>
<comment type="similarity">
    <text evidence="1">Belongs to the insulin family.</text>
</comment>
<reference evidence="3" key="1">
    <citation type="submission" date="2021-02" db="EMBL/GenBank/DDBJ databases">
        <authorList>
            <person name="Nowell W R."/>
        </authorList>
    </citation>
    <scope>NUCLEOTIDE SEQUENCE</scope>
</reference>
<evidence type="ECO:0000313" key="6">
    <source>
        <dbReference type="Proteomes" id="UP000663870"/>
    </source>
</evidence>
<dbReference type="Gene3D" id="1.10.100.10">
    <property type="entry name" value="Insulin-like"/>
    <property type="match status" value="1"/>
</dbReference>
<keyword evidence="2" id="KW-0732">Signal</keyword>
<sequence length="125" mass="14250">MMLFVGFLLMSLIVVNKTDADRTISPSLIANCTIKHGTHLLNEGEKIIIHGKLYKVENCHLQRAYQACGPTLWRIINIACKAIDRYTEKVKSGNRIYRFAQPKLLTETCCRNSCTVVEMSRYCPL</sequence>
<dbReference type="SUPFAM" id="SSF56994">
    <property type="entry name" value="Insulin-like"/>
    <property type="match status" value="1"/>
</dbReference>
<gene>
    <name evidence="4" type="ORF">JXQ802_LOCUS42650</name>
    <name evidence="3" type="ORF">PYM288_LOCUS27641</name>
</gene>
<dbReference type="Proteomes" id="UP000663854">
    <property type="component" value="Unassembled WGS sequence"/>
</dbReference>
<protein>
    <recommendedName>
        <fullName evidence="7">Insulin-like domain-containing protein</fullName>
    </recommendedName>
</protein>
<dbReference type="EMBL" id="CAJNOL010002911">
    <property type="protein sequence ID" value="CAF1536762.1"/>
    <property type="molecule type" value="Genomic_DNA"/>
</dbReference>
<comment type="caution">
    <text evidence="3">The sequence shown here is derived from an EMBL/GenBank/DDBJ whole genome shotgun (WGS) entry which is preliminary data.</text>
</comment>
<dbReference type="InterPro" id="IPR022353">
    <property type="entry name" value="Insulin_CS"/>
</dbReference>
<evidence type="ECO:0000256" key="1">
    <source>
        <dbReference type="ARBA" id="ARBA00009034"/>
    </source>
</evidence>
<evidence type="ECO:0000313" key="3">
    <source>
        <dbReference type="EMBL" id="CAF1256326.1"/>
    </source>
</evidence>
<accession>A0A815AIM6</accession>